<reference evidence="1" key="3">
    <citation type="submission" date="2020-06" db="EMBL/GenBank/DDBJ databases">
        <title>Helianthus annuus Genome sequencing and assembly Release 2.</title>
        <authorList>
            <person name="Gouzy J."/>
            <person name="Langlade N."/>
            <person name="Munos S."/>
        </authorList>
    </citation>
    <scope>NUCLEOTIDE SEQUENCE</scope>
    <source>
        <tissue evidence="1">Leaves</tissue>
    </source>
</reference>
<accession>A0A251SIB4</accession>
<evidence type="ECO:0000313" key="3">
    <source>
        <dbReference type="Proteomes" id="UP000215914"/>
    </source>
</evidence>
<evidence type="ECO:0000313" key="1">
    <source>
        <dbReference type="EMBL" id="KAF5767771.1"/>
    </source>
</evidence>
<sequence length="66" mass="7319">MKEEKMMATGRVGWTWGRGQSSILAINKGAWFTSKAYLGKPLLSHFAPTPPPLQHQHPPPSSIIHL</sequence>
<dbReference type="Proteomes" id="UP000215914">
    <property type="component" value="Chromosome 14"/>
</dbReference>
<name>A0A251SIB4_HELAN</name>
<protein>
    <submittedName>
        <fullName evidence="2">Uncharacterized protein</fullName>
    </submittedName>
</protein>
<gene>
    <name evidence="2" type="ORF">HannXRQ_Chr14g0432001</name>
    <name evidence="1" type="ORF">HanXRQr2_Chr14g0628631</name>
</gene>
<reference evidence="2" key="2">
    <citation type="submission" date="2017-02" db="EMBL/GenBank/DDBJ databases">
        <title>Sunflower complete genome.</title>
        <authorList>
            <person name="Langlade N."/>
            <person name="Munos S."/>
        </authorList>
    </citation>
    <scope>NUCLEOTIDE SEQUENCE [LARGE SCALE GENOMIC DNA]</scope>
    <source>
        <tissue evidence="2">Leaves</tissue>
    </source>
</reference>
<dbReference type="InParanoid" id="A0A251SIB4"/>
<dbReference type="AlphaFoldDB" id="A0A251SIB4"/>
<keyword evidence="3" id="KW-1185">Reference proteome</keyword>
<reference evidence="1 3" key="1">
    <citation type="journal article" date="2017" name="Nature">
        <title>The sunflower genome provides insights into oil metabolism, flowering and Asterid evolution.</title>
        <authorList>
            <person name="Badouin H."/>
            <person name="Gouzy J."/>
            <person name="Grassa C.J."/>
            <person name="Murat F."/>
            <person name="Staton S.E."/>
            <person name="Cottret L."/>
            <person name="Lelandais-Briere C."/>
            <person name="Owens G.L."/>
            <person name="Carrere S."/>
            <person name="Mayjonade B."/>
            <person name="Legrand L."/>
            <person name="Gill N."/>
            <person name="Kane N.C."/>
            <person name="Bowers J.E."/>
            <person name="Hubner S."/>
            <person name="Bellec A."/>
            <person name="Berard A."/>
            <person name="Berges H."/>
            <person name="Blanchet N."/>
            <person name="Boniface M.C."/>
            <person name="Brunel D."/>
            <person name="Catrice O."/>
            <person name="Chaidir N."/>
            <person name="Claudel C."/>
            <person name="Donnadieu C."/>
            <person name="Faraut T."/>
            <person name="Fievet G."/>
            <person name="Helmstetter N."/>
            <person name="King M."/>
            <person name="Knapp S.J."/>
            <person name="Lai Z."/>
            <person name="Le Paslier M.C."/>
            <person name="Lippi Y."/>
            <person name="Lorenzon L."/>
            <person name="Mandel J.R."/>
            <person name="Marage G."/>
            <person name="Marchand G."/>
            <person name="Marquand E."/>
            <person name="Bret-Mestries E."/>
            <person name="Morien E."/>
            <person name="Nambeesan S."/>
            <person name="Nguyen T."/>
            <person name="Pegot-Espagnet P."/>
            <person name="Pouilly N."/>
            <person name="Raftis F."/>
            <person name="Sallet E."/>
            <person name="Schiex T."/>
            <person name="Thomas J."/>
            <person name="Vandecasteele C."/>
            <person name="Vares D."/>
            <person name="Vear F."/>
            <person name="Vautrin S."/>
            <person name="Crespi M."/>
            <person name="Mangin B."/>
            <person name="Burke J.M."/>
            <person name="Salse J."/>
            <person name="Munos S."/>
            <person name="Vincourt P."/>
            <person name="Rieseberg L.H."/>
            <person name="Langlade N.B."/>
        </authorList>
    </citation>
    <scope>NUCLEOTIDE SEQUENCE [LARGE SCALE GENOMIC DNA]</scope>
    <source>
        <strain evidence="3">cv. SF193</strain>
        <tissue evidence="1">Leaves</tissue>
    </source>
</reference>
<organism evidence="2 3">
    <name type="scientific">Helianthus annuus</name>
    <name type="common">Common sunflower</name>
    <dbReference type="NCBI Taxonomy" id="4232"/>
    <lineage>
        <taxon>Eukaryota</taxon>
        <taxon>Viridiplantae</taxon>
        <taxon>Streptophyta</taxon>
        <taxon>Embryophyta</taxon>
        <taxon>Tracheophyta</taxon>
        <taxon>Spermatophyta</taxon>
        <taxon>Magnoliopsida</taxon>
        <taxon>eudicotyledons</taxon>
        <taxon>Gunneridae</taxon>
        <taxon>Pentapetalae</taxon>
        <taxon>asterids</taxon>
        <taxon>campanulids</taxon>
        <taxon>Asterales</taxon>
        <taxon>Asteraceae</taxon>
        <taxon>Asteroideae</taxon>
        <taxon>Heliantheae alliance</taxon>
        <taxon>Heliantheae</taxon>
        <taxon>Helianthus</taxon>
    </lineage>
</organism>
<proteinExistence type="predicted"/>
<dbReference type="Gramene" id="mRNA:HanXRQr2_Chr14g0628631">
    <property type="protein sequence ID" value="CDS:HanXRQr2_Chr14g0628631.1"/>
    <property type="gene ID" value="HanXRQr2_Chr14g0628631"/>
</dbReference>
<dbReference type="EMBL" id="CM007903">
    <property type="protein sequence ID" value="OTF97200.1"/>
    <property type="molecule type" value="Genomic_DNA"/>
</dbReference>
<dbReference type="EMBL" id="MNCJ02000329">
    <property type="protein sequence ID" value="KAF5767771.1"/>
    <property type="molecule type" value="Genomic_DNA"/>
</dbReference>
<evidence type="ECO:0000313" key="2">
    <source>
        <dbReference type="EMBL" id="OTF97200.1"/>
    </source>
</evidence>